<keyword evidence="5" id="KW-1185">Reference proteome</keyword>
<dbReference type="SUPFAM" id="SSF52540">
    <property type="entry name" value="P-loop containing nucleoside triphosphate hydrolases"/>
    <property type="match status" value="1"/>
</dbReference>
<evidence type="ECO:0000313" key="5">
    <source>
        <dbReference type="Proteomes" id="UP000031967"/>
    </source>
</evidence>
<name>A0ABR5AKV7_9BACL</name>
<dbReference type="Pfam" id="PF13558">
    <property type="entry name" value="SbcC_Walker_B"/>
    <property type="match status" value="1"/>
</dbReference>
<dbReference type="Proteomes" id="UP000031967">
    <property type="component" value="Unassembled WGS sequence"/>
</dbReference>
<dbReference type="InterPro" id="IPR027417">
    <property type="entry name" value="P-loop_NTPase"/>
</dbReference>
<comment type="subunit">
    <text evidence="2">Heterodimer of SbcC and SbcD.</text>
</comment>
<gene>
    <name evidence="4" type="ORF">SD70_04785</name>
</gene>
<dbReference type="PANTHER" id="PTHR32114">
    <property type="entry name" value="ABC TRANSPORTER ABCH.3"/>
    <property type="match status" value="1"/>
</dbReference>
<accession>A0ABR5AKV7</accession>
<feature type="non-terminal residue" evidence="4">
    <location>
        <position position="1"/>
    </location>
</feature>
<dbReference type="Gene3D" id="3.40.50.300">
    <property type="entry name" value="P-loop containing nucleotide triphosphate hydrolases"/>
    <property type="match status" value="1"/>
</dbReference>
<reference evidence="4 5" key="1">
    <citation type="submission" date="2014-12" db="EMBL/GenBank/DDBJ databases">
        <title>Draft genome sequence of Paenibacillus kamchatkensis strain B-2647.</title>
        <authorList>
            <person name="Karlyshev A.V."/>
            <person name="Kudryashova E.B."/>
        </authorList>
    </citation>
    <scope>NUCLEOTIDE SEQUENCE [LARGE SCALE GENOMIC DNA]</scope>
    <source>
        <strain evidence="4 5">VKM B-2647</strain>
    </source>
</reference>
<comment type="caution">
    <text evidence="4">The sequence shown here is derived from an EMBL/GenBank/DDBJ whole genome shotgun (WGS) entry which is preliminary data.</text>
</comment>
<evidence type="ECO:0000256" key="1">
    <source>
        <dbReference type="ARBA" id="ARBA00006930"/>
    </source>
</evidence>
<dbReference type="PANTHER" id="PTHR32114:SF2">
    <property type="entry name" value="ABC TRANSPORTER ABCH.3"/>
    <property type="match status" value="1"/>
</dbReference>
<evidence type="ECO:0000313" key="4">
    <source>
        <dbReference type="EMBL" id="KIL41700.1"/>
    </source>
</evidence>
<proteinExistence type="inferred from homology"/>
<comment type="similarity">
    <text evidence="1">Belongs to the SMC family. SbcC subfamily.</text>
</comment>
<protein>
    <recommendedName>
        <fullName evidence="3">Nuclease SbcCD subunit C</fullName>
    </recommendedName>
</protein>
<sequence>FQIRRPLPAPAAPLRIHPRFVQRRVKSGDAALEARAKAAQGAEELAAKHARWQQLELRRSELQTLLARLGKLQTVLRGNAFVEFLAEEQLTQVSRAASEQLGRLTRQRYALEVDSAGGFVIRDDAGGGVRRPVTTLSGGETFLTSLALALALSAQIQLKGEVPLEFFFLDEGFGTLDPELLETVIHALEKLHTDKLAVGVISHVPELRARLPRRLVVEPAERPDAAAACSTSGCSQSRLIGVNDGRCA</sequence>
<dbReference type="EMBL" id="JXAK01000006">
    <property type="protein sequence ID" value="KIL41700.1"/>
    <property type="molecule type" value="Genomic_DNA"/>
</dbReference>
<evidence type="ECO:0000256" key="3">
    <source>
        <dbReference type="ARBA" id="ARBA00013368"/>
    </source>
</evidence>
<evidence type="ECO:0000256" key="2">
    <source>
        <dbReference type="ARBA" id="ARBA00011322"/>
    </source>
</evidence>
<organism evidence="4 5">
    <name type="scientific">Gordoniibacillus kamchatkensis</name>
    <dbReference type="NCBI Taxonomy" id="1590651"/>
    <lineage>
        <taxon>Bacteria</taxon>
        <taxon>Bacillati</taxon>
        <taxon>Bacillota</taxon>
        <taxon>Bacilli</taxon>
        <taxon>Bacillales</taxon>
        <taxon>Paenibacillaceae</taxon>
        <taxon>Gordoniibacillus</taxon>
    </lineage>
</organism>